<accession>A0AAD8BEC2</accession>
<keyword evidence="1" id="KW-1015">Disulfide bond</keyword>
<evidence type="ECO:0000259" key="2">
    <source>
        <dbReference type="PROSITE" id="PS50835"/>
    </source>
</evidence>
<reference evidence="3" key="1">
    <citation type="journal article" date="2023" name="PLoS Negl. Trop. Dis.">
        <title>A genome sequence for Biomphalaria pfeifferi, the major vector snail for the human-infecting parasite Schistosoma mansoni.</title>
        <authorList>
            <person name="Bu L."/>
            <person name="Lu L."/>
            <person name="Laidemitt M.R."/>
            <person name="Zhang S.M."/>
            <person name="Mutuku M."/>
            <person name="Mkoji G."/>
            <person name="Steinauer M."/>
            <person name="Loker E.S."/>
        </authorList>
    </citation>
    <scope>NUCLEOTIDE SEQUENCE</scope>
    <source>
        <strain evidence="3">KasaAsao</strain>
    </source>
</reference>
<reference evidence="3" key="2">
    <citation type="submission" date="2023-04" db="EMBL/GenBank/DDBJ databases">
        <authorList>
            <person name="Bu L."/>
            <person name="Lu L."/>
            <person name="Laidemitt M.R."/>
            <person name="Zhang S.M."/>
            <person name="Mutuku M."/>
            <person name="Mkoji G."/>
            <person name="Steinauer M."/>
            <person name="Loker E.S."/>
        </authorList>
    </citation>
    <scope>NUCLEOTIDE SEQUENCE</scope>
    <source>
        <strain evidence="3">KasaAsao</strain>
        <tissue evidence="3">Whole Snail</tissue>
    </source>
</reference>
<feature type="non-terminal residue" evidence="3">
    <location>
        <position position="1"/>
    </location>
</feature>
<organism evidence="3 4">
    <name type="scientific">Biomphalaria pfeifferi</name>
    <name type="common">Bloodfluke planorb</name>
    <name type="synonym">Freshwater snail</name>
    <dbReference type="NCBI Taxonomy" id="112525"/>
    <lineage>
        <taxon>Eukaryota</taxon>
        <taxon>Metazoa</taxon>
        <taxon>Spiralia</taxon>
        <taxon>Lophotrochozoa</taxon>
        <taxon>Mollusca</taxon>
        <taxon>Gastropoda</taxon>
        <taxon>Heterobranchia</taxon>
        <taxon>Euthyneura</taxon>
        <taxon>Panpulmonata</taxon>
        <taxon>Hygrophila</taxon>
        <taxon>Lymnaeoidea</taxon>
        <taxon>Planorbidae</taxon>
        <taxon>Biomphalaria</taxon>
    </lineage>
</organism>
<dbReference type="EMBL" id="JASAOG010000090">
    <property type="protein sequence ID" value="KAK0053023.1"/>
    <property type="molecule type" value="Genomic_DNA"/>
</dbReference>
<comment type="caution">
    <text evidence="3">The sequence shown here is derived from an EMBL/GenBank/DDBJ whole genome shotgun (WGS) entry which is preliminary data.</text>
</comment>
<evidence type="ECO:0000256" key="1">
    <source>
        <dbReference type="ARBA" id="ARBA00023157"/>
    </source>
</evidence>
<gene>
    <name evidence="3" type="ORF">Bpfe_017640</name>
</gene>
<proteinExistence type="predicted"/>
<protein>
    <submittedName>
        <fullName evidence="3">Cell adhesion molecule 2</fullName>
    </submittedName>
</protein>
<feature type="domain" description="Ig-like" evidence="2">
    <location>
        <begin position="96"/>
        <end position="170"/>
    </location>
</feature>
<dbReference type="PROSITE" id="PS50835">
    <property type="entry name" value="IG_LIKE"/>
    <property type="match status" value="1"/>
</dbReference>
<dbReference type="Gene3D" id="2.60.40.10">
    <property type="entry name" value="Immunoglobulins"/>
    <property type="match status" value="1"/>
</dbReference>
<evidence type="ECO:0000313" key="3">
    <source>
        <dbReference type="EMBL" id="KAK0053023.1"/>
    </source>
</evidence>
<dbReference type="Pfam" id="PF08205">
    <property type="entry name" value="C2-set_2"/>
    <property type="match status" value="1"/>
</dbReference>
<dbReference type="AlphaFoldDB" id="A0AAD8BEC2"/>
<name>A0AAD8BEC2_BIOPF</name>
<dbReference type="InterPro" id="IPR013783">
    <property type="entry name" value="Ig-like_fold"/>
</dbReference>
<sequence length="229" mass="25035">CLASLLTPIEVRSSMTVDNIKGQNALFFSTWTAQVSETPDKLFVQLSSLTYLLQCDILNFPYNCTTGKFVVILAIYSSLQRYIKTHPNINAHPSPPSLSNVQTYVQEDSNISATCTAGVGYPNRGQIIWKSYQNGKSVDLTSELYITSSDAIQPGDDSCPVTTESTVTLKANIKHQNITLACFVVNPDVQPTAPDKCIPSTNLCCETKHVNVYRVKQPDPVVGGGCLRP</sequence>
<dbReference type="InterPro" id="IPR013162">
    <property type="entry name" value="CD80_C2-set"/>
</dbReference>
<dbReference type="Proteomes" id="UP001233172">
    <property type="component" value="Unassembled WGS sequence"/>
</dbReference>
<evidence type="ECO:0000313" key="4">
    <source>
        <dbReference type="Proteomes" id="UP001233172"/>
    </source>
</evidence>
<keyword evidence="4" id="KW-1185">Reference proteome</keyword>
<dbReference type="InterPro" id="IPR007110">
    <property type="entry name" value="Ig-like_dom"/>
</dbReference>